<dbReference type="PANTHER" id="PTHR43976:SF16">
    <property type="entry name" value="SHORT-CHAIN DEHYDROGENASE_REDUCTASE FAMILY PROTEIN"/>
    <property type="match status" value="1"/>
</dbReference>
<keyword evidence="2" id="KW-0560">Oxidoreductase</keyword>
<dbReference type="InterPro" id="IPR051911">
    <property type="entry name" value="SDR_oxidoreductase"/>
</dbReference>
<comment type="caution">
    <text evidence="3">The sequence shown here is derived from an EMBL/GenBank/DDBJ whole genome shotgun (WGS) entry which is preliminary data.</text>
</comment>
<dbReference type="Gene3D" id="3.40.50.720">
    <property type="entry name" value="NAD(P)-binding Rossmann-like Domain"/>
    <property type="match status" value="1"/>
</dbReference>
<dbReference type="InterPro" id="IPR036291">
    <property type="entry name" value="NAD(P)-bd_dom_sf"/>
</dbReference>
<gene>
    <name evidence="3" type="ORF">Clacol_005904</name>
</gene>
<organism evidence="3 4">
    <name type="scientific">Clathrus columnatus</name>
    <dbReference type="NCBI Taxonomy" id="1419009"/>
    <lineage>
        <taxon>Eukaryota</taxon>
        <taxon>Fungi</taxon>
        <taxon>Dikarya</taxon>
        <taxon>Basidiomycota</taxon>
        <taxon>Agaricomycotina</taxon>
        <taxon>Agaricomycetes</taxon>
        <taxon>Phallomycetidae</taxon>
        <taxon>Phallales</taxon>
        <taxon>Clathraceae</taxon>
        <taxon>Clathrus</taxon>
    </lineage>
</organism>
<comment type="similarity">
    <text evidence="1">Belongs to the short-chain dehydrogenases/reductases (SDR) family.</text>
</comment>
<accession>A0AAV5AG70</accession>
<dbReference type="AlphaFoldDB" id="A0AAV5AG70"/>
<dbReference type="Proteomes" id="UP001050691">
    <property type="component" value="Unassembled WGS sequence"/>
</dbReference>
<evidence type="ECO:0000313" key="3">
    <source>
        <dbReference type="EMBL" id="GJJ11668.1"/>
    </source>
</evidence>
<protein>
    <submittedName>
        <fullName evidence="3">Uncharacterized protein</fullName>
    </submittedName>
</protein>
<proteinExistence type="inferred from homology"/>
<reference evidence="3" key="1">
    <citation type="submission" date="2021-10" db="EMBL/GenBank/DDBJ databases">
        <title>De novo Genome Assembly of Clathrus columnatus (Basidiomycota, Fungi) Using Illumina and Nanopore Sequence Data.</title>
        <authorList>
            <person name="Ogiso-Tanaka E."/>
            <person name="Itagaki H."/>
            <person name="Hosoya T."/>
            <person name="Hosaka K."/>
        </authorList>
    </citation>
    <scope>NUCLEOTIDE SEQUENCE</scope>
    <source>
        <strain evidence="3">MO-923</strain>
    </source>
</reference>
<dbReference type="PANTHER" id="PTHR43976">
    <property type="entry name" value="SHORT CHAIN DEHYDROGENASE"/>
    <property type="match status" value="1"/>
</dbReference>
<dbReference type="EMBL" id="BPWL01000006">
    <property type="protein sequence ID" value="GJJ11668.1"/>
    <property type="molecule type" value="Genomic_DNA"/>
</dbReference>
<sequence>MRQRRSGCVVIIGSRSAWTAKAAVRIAAQKLQSTPNTNIPSIHHNHPPSYHHQPIISSPPISISPAIAESLTEELKPFNIRVLLVQPGAFRTRMILNSTIKPANSLINPDYQKFHTIASKVLSGVHGKQPGDPRKAGRVIVDIVRGEGHAFGKMKWPDTIFLGDDAVKDVRKKCEAVLACLDDEEWCHVLKDVTF</sequence>
<evidence type="ECO:0000313" key="4">
    <source>
        <dbReference type="Proteomes" id="UP001050691"/>
    </source>
</evidence>
<dbReference type="GO" id="GO:0016491">
    <property type="term" value="F:oxidoreductase activity"/>
    <property type="evidence" value="ECO:0007669"/>
    <property type="project" value="UniProtKB-KW"/>
</dbReference>
<name>A0AAV5AG70_9AGAM</name>
<evidence type="ECO:0000256" key="2">
    <source>
        <dbReference type="ARBA" id="ARBA00023002"/>
    </source>
</evidence>
<keyword evidence="4" id="KW-1185">Reference proteome</keyword>
<dbReference type="SUPFAM" id="SSF51735">
    <property type="entry name" value="NAD(P)-binding Rossmann-fold domains"/>
    <property type="match status" value="1"/>
</dbReference>
<evidence type="ECO:0000256" key="1">
    <source>
        <dbReference type="ARBA" id="ARBA00006484"/>
    </source>
</evidence>